<name>A0AA40AUH6_9PEZI</name>
<feature type="compositionally biased region" description="Basic and acidic residues" evidence="1">
    <location>
        <begin position="388"/>
        <end position="399"/>
    </location>
</feature>
<feature type="region of interest" description="Disordered" evidence="1">
    <location>
        <begin position="1"/>
        <end position="408"/>
    </location>
</feature>
<feature type="compositionally biased region" description="Polar residues" evidence="1">
    <location>
        <begin position="1"/>
        <end position="13"/>
    </location>
</feature>
<feature type="compositionally biased region" description="Low complexity" evidence="1">
    <location>
        <begin position="173"/>
        <end position="197"/>
    </location>
</feature>
<evidence type="ECO:0000313" key="2">
    <source>
        <dbReference type="EMBL" id="KAK0722260.1"/>
    </source>
</evidence>
<feature type="compositionally biased region" description="Gly residues" evidence="1">
    <location>
        <begin position="347"/>
        <end position="357"/>
    </location>
</feature>
<dbReference type="GeneID" id="85324883"/>
<feature type="compositionally biased region" description="Low complexity" evidence="1">
    <location>
        <begin position="15"/>
        <end position="26"/>
    </location>
</feature>
<feature type="compositionally biased region" description="Low complexity" evidence="1">
    <location>
        <begin position="67"/>
        <end position="77"/>
    </location>
</feature>
<evidence type="ECO:0000256" key="1">
    <source>
        <dbReference type="SAM" id="MobiDB-lite"/>
    </source>
</evidence>
<feature type="compositionally biased region" description="Pro residues" evidence="1">
    <location>
        <begin position="85"/>
        <end position="101"/>
    </location>
</feature>
<feature type="compositionally biased region" description="Low complexity" evidence="1">
    <location>
        <begin position="322"/>
        <end position="346"/>
    </location>
</feature>
<dbReference type="AlphaFoldDB" id="A0AA40AUH6"/>
<dbReference type="EMBL" id="JAUIRO010000003">
    <property type="protein sequence ID" value="KAK0722260.1"/>
    <property type="molecule type" value="Genomic_DNA"/>
</dbReference>
<organism evidence="2 3">
    <name type="scientific">Lasiosphaeria miniovina</name>
    <dbReference type="NCBI Taxonomy" id="1954250"/>
    <lineage>
        <taxon>Eukaryota</taxon>
        <taxon>Fungi</taxon>
        <taxon>Dikarya</taxon>
        <taxon>Ascomycota</taxon>
        <taxon>Pezizomycotina</taxon>
        <taxon>Sordariomycetes</taxon>
        <taxon>Sordariomycetidae</taxon>
        <taxon>Sordariales</taxon>
        <taxon>Lasiosphaeriaceae</taxon>
        <taxon>Lasiosphaeria</taxon>
    </lineage>
</organism>
<sequence length="408" mass="42220">MHRIASSLSTTSRKPAILPPALSLLAPPAPANPLDWGPSRTSEETVRPAPTRVAPPIPRRKTSLHQPSSSFSFPASPGIRTSPVLVPPPPPPLAPPPPPPKDSVAVIVDDDLDDYSYSEDPARKIWSQMRRTSTSGRPSYHVRHIKRVPPGVSPAAAAAAVTGSSAKTSNTVANAPSGALPAPSSVSSSSSRWSPEPIITSSGRAARYSNSNNSHNSNKAEPSHAAVARERALRSRRSVGVDMLRRSGMEPIATSSYPSPSVSVSSSAGARSIVPTPDHRSSAPVATVTSISATAPALATGARRAQAGNGLPRPRPDPGNCYGYSSSTASSRTAAATAGTFGPRAAGSGGASAGGRWEGIVSSSDRTSPSTTGSGNDNRNGDGIGGKVRKDKDSNKDLGRWAWPNWWQ</sequence>
<comment type="caution">
    <text evidence="2">The sequence shown here is derived from an EMBL/GenBank/DDBJ whole genome shotgun (WGS) entry which is preliminary data.</text>
</comment>
<dbReference type="Proteomes" id="UP001172101">
    <property type="component" value="Unassembled WGS sequence"/>
</dbReference>
<gene>
    <name evidence="2" type="ORF">B0T26DRAFT_702046</name>
</gene>
<feature type="compositionally biased region" description="Low complexity" evidence="1">
    <location>
        <begin position="148"/>
        <end position="166"/>
    </location>
</feature>
<feature type="compositionally biased region" description="Low complexity" evidence="1">
    <location>
        <begin position="255"/>
        <end position="267"/>
    </location>
</feature>
<protein>
    <submittedName>
        <fullName evidence="2">Uncharacterized protein</fullName>
    </submittedName>
</protein>
<dbReference type="RefSeq" id="XP_060298184.1">
    <property type="nucleotide sequence ID" value="XM_060441613.1"/>
</dbReference>
<feature type="compositionally biased region" description="Acidic residues" evidence="1">
    <location>
        <begin position="108"/>
        <end position="117"/>
    </location>
</feature>
<evidence type="ECO:0000313" key="3">
    <source>
        <dbReference type="Proteomes" id="UP001172101"/>
    </source>
</evidence>
<accession>A0AA40AUH6</accession>
<proteinExistence type="predicted"/>
<keyword evidence="3" id="KW-1185">Reference proteome</keyword>
<reference evidence="2" key="1">
    <citation type="submission" date="2023-06" db="EMBL/GenBank/DDBJ databases">
        <title>Genome-scale phylogeny and comparative genomics of the fungal order Sordariales.</title>
        <authorList>
            <consortium name="Lawrence Berkeley National Laboratory"/>
            <person name="Hensen N."/>
            <person name="Bonometti L."/>
            <person name="Westerberg I."/>
            <person name="Brannstrom I.O."/>
            <person name="Guillou S."/>
            <person name="Cros-Aarteil S."/>
            <person name="Calhoun S."/>
            <person name="Haridas S."/>
            <person name="Kuo A."/>
            <person name="Mondo S."/>
            <person name="Pangilinan J."/>
            <person name="Riley R."/>
            <person name="LaButti K."/>
            <person name="Andreopoulos B."/>
            <person name="Lipzen A."/>
            <person name="Chen C."/>
            <person name="Yanf M."/>
            <person name="Daum C."/>
            <person name="Ng V."/>
            <person name="Clum A."/>
            <person name="Steindorff A."/>
            <person name="Ohm R."/>
            <person name="Martin F."/>
            <person name="Silar P."/>
            <person name="Natvig D."/>
            <person name="Lalanne C."/>
            <person name="Gautier V."/>
            <person name="Ament-velasquez S.L."/>
            <person name="Kruys A."/>
            <person name="Hutchinson M.I."/>
            <person name="Powell A.J."/>
            <person name="Barry K."/>
            <person name="Miller A.N."/>
            <person name="Grigoriev I.V."/>
            <person name="Debuchy R."/>
            <person name="Gladieux P."/>
            <person name="Thoren M.H."/>
            <person name="Johannesson H."/>
        </authorList>
    </citation>
    <scope>NUCLEOTIDE SEQUENCE</scope>
    <source>
        <strain evidence="2">SMH2392-1A</strain>
    </source>
</reference>